<evidence type="ECO:0000313" key="2">
    <source>
        <dbReference type="EMBL" id="SVB48225.1"/>
    </source>
</evidence>
<keyword evidence="1" id="KW-0472">Membrane</keyword>
<sequence length="110" mass="12188">MFFSICFGNGPQKTAPAKNPCADPVIAYARKNGVKAVPLKDLMHYYRTAKNCSKAGGEEVIQQIRLNEYTRDYRQSGSMAGWTSTHAVCVGVVIFYYFLGLLISSKPKSD</sequence>
<accession>A0A382ECJ2</accession>
<proteinExistence type="predicted"/>
<name>A0A382ECJ2_9ZZZZ</name>
<gene>
    <name evidence="2" type="ORF">METZ01_LOCUS201079</name>
</gene>
<organism evidence="2">
    <name type="scientific">marine metagenome</name>
    <dbReference type="NCBI Taxonomy" id="408172"/>
    <lineage>
        <taxon>unclassified sequences</taxon>
        <taxon>metagenomes</taxon>
        <taxon>ecological metagenomes</taxon>
    </lineage>
</organism>
<dbReference type="EMBL" id="UINC01043753">
    <property type="protein sequence ID" value="SVB48225.1"/>
    <property type="molecule type" value="Genomic_DNA"/>
</dbReference>
<keyword evidence="1" id="KW-1133">Transmembrane helix</keyword>
<feature type="transmembrane region" description="Helical" evidence="1">
    <location>
        <begin position="79"/>
        <end position="99"/>
    </location>
</feature>
<reference evidence="2" key="1">
    <citation type="submission" date="2018-05" db="EMBL/GenBank/DDBJ databases">
        <authorList>
            <person name="Lanie J.A."/>
            <person name="Ng W.-L."/>
            <person name="Kazmierczak K.M."/>
            <person name="Andrzejewski T.M."/>
            <person name="Davidsen T.M."/>
            <person name="Wayne K.J."/>
            <person name="Tettelin H."/>
            <person name="Glass J.I."/>
            <person name="Rusch D."/>
            <person name="Podicherti R."/>
            <person name="Tsui H.-C.T."/>
            <person name="Winkler M.E."/>
        </authorList>
    </citation>
    <scope>NUCLEOTIDE SEQUENCE</scope>
</reference>
<dbReference type="AlphaFoldDB" id="A0A382ECJ2"/>
<keyword evidence="1" id="KW-0812">Transmembrane</keyword>
<protein>
    <submittedName>
        <fullName evidence="2">Uncharacterized protein</fullName>
    </submittedName>
</protein>
<evidence type="ECO:0000256" key="1">
    <source>
        <dbReference type="SAM" id="Phobius"/>
    </source>
</evidence>